<comment type="caution">
    <text evidence="2">The sequence shown here is derived from an EMBL/GenBank/DDBJ whole genome shotgun (WGS) entry which is preliminary data.</text>
</comment>
<sequence>MVIRNLLRPPPKPSRGDSRPPEISPVPESSLEPSTIEYVLCACHQCRQMVFQLCFPGDAGKLDNSGLKEVLKHQQVQDSVCNGSSVFRRAHCKPYGYKVRIKASNYPRFLKLFTIGAYVVQGCGVGKRGRFIELGSHFGADVSQFVLIGGEYKVSGEAVGIVAS</sequence>
<dbReference type="AlphaFoldDB" id="A0A834XF42"/>
<evidence type="ECO:0000313" key="3">
    <source>
        <dbReference type="Proteomes" id="UP000634136"/>
    </source>
</evidence>
<evidence type="ECO:0000256" key="1">
    <source>
        <dbReference type="SAM" id="MobiDB-lite"/>
    </source>
</evidence>
<dbReference type="Proteomes" id="UP000634136">
    <property type="component" value="Unassembled WGS sequence"/>
</dbReference>
<proteinExistence type="predicted"/>
<feature type="region of interest" description="Disordered" evidence="1">
    <location>
        <begin position="1"/>
        <end position="29"/>
    </location>
</feature>
<protein>
    <submittedName>
        <fullName evidence="2">Uncharacterized protein</fullName>
    </submittedName>
</protein>
<organism evidence="2 3">
    <name type="scientific">Senna tora</name>
    <dbReference type="NCBI Taxonomy" id="362788"/>
    <lineage>
        <taxon>Eukaryota</taxon>
        <taxon>Viridiplantae</taxon>
        <taxon>Streptophyta</taxon>
        <taxon>Embryophyta</taxon>
        <taxon>Tracheophyta</taxon>
        <taxon>Spermatophyta</taxon>
        <taxon>Magnoliopsida</taxon>
        <taxon>eudicotyledons</taxon>
        <taxon>Gunneridae</taxon>
        <taxon>Pentapetalae</taxon>
        <taxon>rosids</taxon>
        <taxon>fabids</taxon>
        <taxon>Fabales</taxon>
        <taxon>Fabaceae</taxon>
        <taxon>Caesalpinioideae</taxon>
        <taxon>Cassia clade</taxon>
        <taxon>Senna</taxon>
    </lineage>
</organism>
<keyword evidence="3" id="KW-1185">Reference proteome</keyword>
<accession>A0A834XF42</accession>
<evidence type="ECO:0000313" key="2">
    <source>
        <dbReference type="EMBL" id="KAF7842826.1"/>
    </source>
</evidence>
<reference evidence="2" key="1">
    <citation type="submission" date="2020-09" db="EMBL/GenBank/DDBJ databases">
        <title>Genome-Enabled Discovery of Anthraquinone Biosynthesis in Senna tora.</title>
        <authorList>
            <person name="Kang S.-H."/>
            <person name="Pandey R.P."/>
            <person name="Lee C.-M."/>
            <person name="Sim J.-S."/>
            <person name="Jeong J.-T."/>
            <person name="Choi B.-S."/>
            <person name="Jung M."/>
            <person name="Ginzburg D."/>
            <person name="Zhao K."/>
            <person name="Won S.Y."/>
            <person name="Oh T.-J."/>
            <person name="Yu Y."/>
            <person name="Kim N.-H."/>
            <person name="Lee O.R."/>
            <person name="Lee T.-H."/>
            <person name="Bashyal P."/>
            <person name="Kim T.-S."/>
            <person name="Lee W.-H."/>
            <person name="Kawkins C."/>
            <person name="Kim C.-K."/>
            <person name="Kim J.S."/>
            <person name="Ahn B.O."/>
            <person name="Rhee S.Y."/>
            <person name="Sohng J.K."/>
        </authorList>
    </citation>
    <scope>NUCLEOTIDE SEQUENCE</scope>
    <source>
        <tissue evidence="2">Leaf</tissue>
    </source>
</reference>
<gene>
    <name evidence="2" type="ORF">G2W53_005124</name>
</gene>
<dbReference type="EMBL" id="JAAIUW010000002">
    <property type="protein sequence ID" value="KAF7842826.1"/>
    <property type="molecule type" value="Genomic_DNA"/>
</dbReference>
<name>A0A834XF42_9FABA</name>